<gene>
    <name evidence="6" type="primary">dabA</name>
    <name evidence="7" type="ORF">LX59_01136</name>
</gene>
<evidence type="ECO:0000256" key="2">
    <source>
        <dbReference type="ARBA" id="ARBA00022475"/>
    </source>
</evidence>
<dbReference type="Pfam" id="PF10070">
    <property type="entry name" value="DabA"/>
    <property type="match status" value="1"/>
</dbReference>
<proteinExistence type="inferred from homology"/>
<feature type="binding site" evidence="6">
    <location>
        <position position="335"/>
    </location>
    <ligand>
        <name>Zn(2+)</name>
        <dbReference type="ChEBI" id="CHEBI:29105"/>
    </ligand>
</feature>
<evidence type="ECO:0000313" key="7">
    <source>
        <dbReference type="EMBL" id="TWH76215.1"/>
    </source>
</evidence>
<comment type="subcellular location">
    <subcellularLocation>
        <location evidence="6">Cell membrane</location>
        <topology evidence="6">Peripheral membrane protein</topology>
    </subcellularLocation>
</comment>
<name>A0A562J0A0_9GAMM</name>
<dbReference type="PANTHER" id="PTHR38344:SF1">
    <property type="entry name" value="INORGANIC CARBON TRANSPORTER SUBUNIT DABA-RELATED"/>
    <property type="match status" value="1"/>
</dbReference>
<keyword evidence="3 6" id="KW-0479">Metal-binding</keyword>
<feature type="binding site" evidence="6">
    <location>
        <position position="337"/>
    </location>
    <ligand>
        <name>Zn(2+)</name>
        <dbReference type="ChEBI" id="CHEBI:29105"/>
    </ligand>
</feature>
<feature type="binding site" evidence="6">
    <location>
        <position position="506"/>
    </location>
    <ligand>
        <name>Zn(2+)</name>
        <dbReference type="ChEBI" id="CHEBI:29105"/>
    </ligand>
</feature>
<sequence length="835" mass="94929">MTAPAVTAPRSGVFDELAVLHDLKHYLPAQAPLKDFVHHNSLHAFQQRPFYEALRTASGILGYSTSLTLEEFRRRYAQGEINPDILMRLIREQAGDQVEHWTELVLQAQLDPFPPARIGQLRALWKKDRQLDLDSRVHPGLFRILCSYLDQGIAIWNFPHAELGFLNALRALEQNSLTSLFRGERARQWLQQEDLSIPRLLAELVADERLYARYLFDQQFAHPGWSGIVAVIEQQPDTLIDQRRISLHDLILFELLLELDALDEHFPHGWLPLSAPEALYEDLLAEVPETPLHQVLALWQEAFEWSFYDPVLTALQHQNPEQNALTEKSFQGLFCIDDRIGSFRQHLEQLDAQCETFGTPGFFGVEFYFQPEHSKSFTKVCPGPITPKYLIKEQGSLNKLQSEPHLHKQSHQLLGGLLITQTLGFWSAVKLGFNLFKPSLTPATASSFRHMDHLAQLTIENRAQGDREQGLQIGFTLNEMTLRAEGLLKSIGLIRDFAPLVYIVGHGASSLNNPYYAAYDCGACCGRPGSVNARVISYILNHPEVRKQLAEKGIEIPDSTRFIGALHDTTRDEVVFYDETGLSQAQQAQHARTAAIFQEALDLNAKERARRFELTNSLQPPKQVHDAVKRRSVSLFEPRPELNHATNALCIVGRRALTRKVFLDRRAFLNSYDYRIDPNGDLLTNILRPAAPVTGGINLEYFFSRVDNQKLGAGSKLPHNVMGLIGVANGNDGDLRTGLPSQMIEIHNPIRMMIIVEHFPEVIEAAIQRHEPTHEWFRNSWINLVSIHPETHALFRLHQGHFVPYEPLTTQIDKASNLERLFETRTEDLPVYTLN</sequence>
<evidence type="ECO:0000256" key="4">
    <source>
        <dbReference type="ARBA" id="ARBA00022833"/>
    </source>
</evidence>
<dbReference type="Proteomes" id="UP000319627">
    <property type="component" value="Unassembled WGS sequence"/>
</dbReference>
<evidence type="ECO:0000256" key="6">
    <source>
        <dbReference type="HAMAP-Rule" id="MF_01871"/>
    </source>
</evidence>
<evidence type="ECO:0000256" key="5">
    <source>
        <dbReference type="ARBA" id="ARBA00023136"/>
    </source>
</evidence>
<comment type="subunit">
    <text evidence="6">Forms a complex with DabB.</text>
</comment>
<evidence type="ECO:0000313" key="8">
    <source>
        <dbReference type="Proteomes" id="UP000319627"/>
    </source>
</evidence>
<dbReference type="EMBL" id="VLKG01000003">
    <property type="protein sequence ID" value="TWH76215.1"/>
    <property type="molecule type" value="Genomic_DNA"/>
</dbReference>
<comment type="cofactor">
    <cofactor evidence="6">
        <name>Zn(2+)</name>
        <dbReference type="ChEBI" id="CHEBI:29105"/>
    </cofactor>
</comment>
<keyword evidence="2 6" id="KW-1003">Cell membrane</keyword>
<dbReference type="RefSeq" id="WP_144570866.1">
    <property type="nucleotide sequence ID" value="NZ_VLKG01000003.1"/>
</dbReference>
<dbReference type="GO" id="GO:0005886">
    <property type="term" value="C:plasma membrane"/>
    <property type="evidence" value="ECO:0007669"/>
    <property type="project" value="UniProtKB-SubCell"/>
</dbReference>
<dbReference type="InterPro" id="IPR018752">
    <property type="entry name" value="DabA"/>
</dbReference>
<keyword evidence="5 6" id="KW-0472">Membrane</keyword>
<protein>
    <recommendedName>
        <fullName evidence="6">Probable inorganic carbon transporter subunit DabA</fullName>
    </recommendedName>
</protein>
<keyword evidence="8" id="KW-1185">Reference proteome</keyword>
<organism evidence="7 8">
    <name type="scientific">Azomonas agilis</name>
    <dbReference type="NCBI Taxonomy" id="116849"/>
    <lineage>
        <taxon>Bacteria</taxon>
        <taxon>Pseudomonadati</taxon>
        <taxon>Pseudomonadota</taxon>
        <taxon>Gammaproteobacteria</taxon>
        <taxon>Pseudomonadales</taxon>
        <taxon>Pseudomonadaceae</taxon>
        <taxon>Azomonas</taxon>
    </lineage>
</organism>
<dbReference type="PANTHER" id="PTHR38344">
    <property type="entry name" value="UPF0753 PROTEIN AQ_863"/>
    <property type="match status" value="1"/>
</dbReference>
<keyword evidence="1 6" id="KW-0813">Transport</keyword>
<dbReference type="GO" id="GO:0008270">
    <property type="term" value="F:zinc ion binding"/>
    <property type="evidence" value="ECO:0007669"/>
    <property type="project" value="UniProtKB-UniRule"/>
</dbReference>
<accession>A0A562J0A0</accession>
<dbReference type="HAMAP" id="MF_01871">
    <property type="entry name" value="DabA"/>
    <property type="match status" value="1"/>
</dbReference>
<feature type="binding site" evidence="6">
    <location>
        <position position="521"/>
    </location>
    <ligand>
        <name>Zn(2+)</name>
        <dbReference type="ChEBI" id="CHEBI:29105"/>
    </ligand>
</feature>
<reference evidence="7 8" key="1">
    <citation type="submission" date="2019-07" db="EMBL/GenBank/DDBJ databases">
        <title>Genomic Encyclopedia of Type Strains, Phase I: the one thousand microbial genomes (KMG-I) project.</title>
        <authorList>
            <person name="Kyrpides N."/>
        </authorList>
    </citation>
    <scope>NUCLEOTIDE SEQUENCE [LARGE SCALE GENOMIC DNA]</scope>
    <source>
        <strain evidence="7 8">DSM 375</strain>
    </source>
</reference>
<comment type="caution">
    <text evidence="7">The sequence shown here is derived from an EMBL/GenBank/DDBJ whole genome shotgun (WGS) entry which is preliminary data.</text>
</comment>
<comment type="similarity">
    <text evidence="6">Belongs to the inorganic carbon transporter (TC 9.A.2) DabA family.</text>
</comment>
<dbReference type="AlphaFoldDB" id="A0A562J0A0"/>
<keyword evidence="4 6" id="KW-0862">Zinc</keyword>
<dbReference type="OrthoDB" id="9805101at2"/>
<evidence type="ECO:0000256" key="3">
    <source>
        <dbReference type="ARBA" id="ARBA00022723"/>
    </source>
</evidence>
<evidence type="ECO:0000256" key="1">
    <source>
        <dbReference type="ARBA" id="ARBA00022448"/>
    </source>
</evidence>
<comment type="function">
    <text evidence="6">Part of an energy-coupled inorganic carbon pump.</text>
</comment>